<dbReference type="Proteomes" id="UP000489600">
    <property type="component" value="Unassembled WGS sequence"/>
</dbReference>
<feature type="domain" description="DUF4283" evidence="1">
    <location>
        <begin position="258"/>
        <end position="334"/>
    </location>
</feature>
<name>A0A565CVC2_9BRAS</name>
<comment type="caution">
    <text evidence="2">The sequence shown here is derived from an EMBL/GenBank/DDBJ whole genome shotgun (WGS) entry which is preliminary data.</text>
</comment>
<dbReference type="InterPro" id="IPR040256">
    <property type="entry name" value="At4g02000-like"/>
</dbReference>
<protein>
    <recommendedName>
        <fullName evidence="1">DUF4283 domain-containing protein</fullName>
    </recommendedName>
</protein>
<evidence type="ECO:0000313" key="2">
    <source>
        <dbReference type="EMBL" id="VVB17376.1"/>
    </source>
</evidence>
<dbReference type="PANTHER" id="PTHR31286">
    <property type="entry name" value="GLYCINE-RICH CELL WALL STRUCTURAL PROTEIN 1.8-LIKE"/>
    <property type="match status" value="1"/>
</dbReference>
<keyword evidence="3" id="KW-1185">Reference proteome</keyword>
<evidence type="ECO:0000259" key="1">
    <source>
        <dbReference type="Pfam" id="PF14111"/>
    </source>
</evidence>
<evidence type="ECO:0000313" key="3">
    <source>
        <dbReference type="Proteomes" id="UP000489600"/>
    </source>
</evidence>
<reference evidence="2" key="1">
    <citation type="submission" date="2019-07" db="EMBL/GenBank/DDBJ databases">
        <authorList>
            <person name="Dittberner H."/>
        </authorList>
    </citation>
    <scope>NUCLEOTIDE SEQUENCE [LARGE SCALE GENOMIC DNA]</scope>
</reference>
<dbReference type="EMBL" id="CABITT030000008">
    <property type="protein sequence ID" value="VVB17376.1"/>
    <property type="molecule type" value="Genomic_DNA"/>
</dbReference>
<organism evidence="2 3">
    <name type="scientific">Arabis nemorensis</name>
    <dbReference type="NCBI Taxonomy" id="586526"/>
    <lineage>
        <taxon>Eukaryota</taxon>
        <taxon>Viridiplantae</taxon>
        <taxon>Streptophyta</taxon>
        <taxon>Embryophyta</taxon>
        <taxon>Tracheophyta</taxon>
        <taxon>Spermatophyta</taxon>
        <taxon>Magnoliopsida</taxon>
        <taxon>eudicotyledons</taxon>
        <taxon>Gunneridae</taxon>
        <taxon>Pentapetalae</taxon>
        <taxon>rosids</taxon>
        <taxon>malvids</taxon>
        <taxon>Brassicales</taxon>
        <taxon>Brassicaceae</taxon>
        <taxon>Arabideae</taxon>
        <taxon>Arabis</taxon>
    </lineage>
</organism>
<gene>
    <name evidence="2" type="ORF">ANE_LOCUS27820</name>
</gene>
<dbReference type="AlphaFoldDB" id="A0A565CVC2"/>
<dbReference type="PANTHER" id="PTHR31286:SF178">
    <property type="entry name" value="DUF4283 DOMAIN-CONTAINING PROTEIN"/>
    <property type="match status" value="1"/>
</dbReference>
<proteinExistence type="predicted"/>
<accession>A0A565CVC2</accession>
<dbReference type="OrthoDB" id="1745573at2759"/>
<sequence>MFYFAQVKHALGYATDDDDGDFESQSMIHEERDAAADRSEKSGGSWGRLKEDFRWIYWSKWYRFYYGYGFNFGDWIWQILGFHTSNQKIAEISGVRSGYLGKTRNKGEYWQIWIQLQLITDRIWNCFSLNQRISINNDDPSCGDMGNKWGWCNRLQLQSRDARSKSLLRSYKNPYWRCYIERCSRLMVLHQSNHNSHIVLSLVLTQFYISRLVLLVTMGQRNMLSNEGVEKSLPAVTLKMRIKIPQFDNSALVQGYLRTLVGRCMNMRVQNMNNLLFILPRIWNVEDGVAGADLGMGRFQFDFDEEEDIVEVLKMEPFHFDHWMLSIVRWEPRIEAFYLSDITLWVRIMGVPLHYWAEPTFRSIGKAIGRVHLVDS</sequence>
<dbReference type="Pfam" id="PF14111">
    <property type="entry name" value="DUF4283"/>
    <property type="match status" value="1"/>
</dbReference>
<dbReference type="InterPro" id="IPR025558">
    <property type="entry name" value="DUF4283"/>
</dbReference>